<organism evidence="1 2">
    <name type="scientific">Choristoneura fumiferana</name>
    <name type="common">Spruce budworm moth</name>
    <name type="synonym">Archips fumiferana</name>
    <dbReference type="NCBI Taxonomy" id="7141"/>
    <lineage>
        <taxon>Eukaryota</taxon>
        <taxon>Metazoa</taxon>
        <taxon>Ecdysozoa</taxon>
        <taxon>Arthropoda</taxon>
        <taxon>Hexapoda</taxon>
        <taxon>Insecta</taxon>
        <taxon>Pterygota</taxon>
        <taxon>Neoptera</taxon>
        <taxon>Endopterygota</taxon>
        <taxon>Lepidoptera</taxon>
        <taxon>Glossata</taxon>
        <taxon>Ditrysia</taxon>
        <taxon>Tortricoidea</taxon>
        <taxon>Tortricidae</taxon>
        <taxon>Tortricinae</taxon>
        <taxon>Choristoneura</taxon>
    </lineage>
</organism>
<evidence type="ECO:0000313" key="1">
    <source>
        <dbReference type="EMBL" id="KAI8422027.1"/>
    </source>
</evidence>
<keyword evidence="2" id="KW-1185">Reference proteome</keyword>
<reference evidence="1 2" key="1">
    <citation type="journal article" date="2022" name="Genome Biol. Evol.">
        <title>The Spruce Budworm Genome: Reconstructing the Evolutionary History of Antifreeze Proteins.</title>
        <authorList>
            <person name="Beliveau C."/>
            <person name="Gagne P."/>
            <person name="Picq S."/>
            <person name="Vernygora O."/>
            <person name="Keeling C.I."/>
            <person name="Pinkney K."/>
            <person name="Doucet D."/>
            <person name="Wen F."/>
            <person name="Johnston J.S."/>
            <person name="Maaroufi H."/>
            <person name="Boyle B."/>
            <person name="Laroche J."/>
            <person name="Dewar K."/>
            <person name="Juretic N."/>
            <person name="Blackburn G."/>
            <person name="Nisole A."/>
            <person name="Brunet B."/>
            <person name="Brandao M."/>
            <person name="Lumley L."/>
            <person name="Duan J."/>
            <person name="Quan G."/>
            <person name="Lucarotti C.J."/>
            <person name="Roe A.D."/>
            <person name="Sperling F.A.H."/>
            <person name="Levesque R.C."/>
            <person name="Cusson M."/>
        </authorList>
    </citation>
    <scope>NUCLEOTIDE SEQUENCE [LARGE SCALE GENOMIC DNA]</scope>
    <source>
        <strain evidence="1">Glfc:IPQL:Cfum</strain>
    </source>
</reference>
<comment type="caution">
    <text evidence="1">The sequence shown here is derived from an EMBL/GenBank/DDBJ whole genome shotgun (WGS) entry which is preliminary data.</text>
</comment>
<protein>
    <submittedName>
        <fullName evidence="1">Uncharacterized protein</fullName>
    </submittedName>
</protein>
<dbReference type="EMBL" id="CM046116">
    <property type="protein sequence ID" value="KAI8422027.1"/>
    <property type="molecule type" value="Genomic_DNA"/>
</dbReference>
<proteinExistence type="predicted"/>
<accession>A0ACC0JD58</accession>
<gene>
    <name evidence="1" type="ORF">MSG28_009928</name>
</gene>
<name>A0ACC0JD58_CHOFU</name>
<evidence type="ECO:0000313" key="2">
    <source>
        <dbReference type="Proteomes" id="UP001064048"/>
    </source>
</evidence>
<sequence>MDVLQEGVAEAVAGGAREDEVCYRAAFSKHELRRLLAMYPAHEGDRDPPRDPALRKSLHRLYRTVEKQLSEEGGLLQVVWRAMQEEFIAQHRALQVGGGGAAAGGVARHAGGVHRAAPRPAGRGGGGLLQVVWRAMQEEFIAQHRALQVGGGGGCCRWCGAPCRRSSSRSTAPCR</sequence>
<dbReference type="Proteomes" id="UP001064048">
    <property type="component" value="Chromosome 16"/>
</dbReference>